<evidence type="ECO:0000313" key="4">
    <source>
        <dbReference type="Proteomes" id="UP000315167"/>
    </source>
</evidence>
<accession>A0A562LEM1</accession>
<dbReference type="InterPro" id="IPR050267">
    <property type="entry name" value="Anti-sigma-factor_SerPK"/>
</dbReference>
<keyword evidence="1" id="KW-0723">Serine/threonine-protein kinase</keyword>
<sequence>MHLQIAIPNQREHLRELADAIDAALLAQGVDRALRDDVRLVAEEVACNVVEHGYDAGAQGEVLVAIERRPGALAMEFRDDGRPFDPLAVSPPLLDADIDQRPLGGLGLHLVRELAQSLSYAREEPYNVLRVTLRDPALGH</sequence>
<comment type="caution">
    <text evidence="3">The sequence shown here is derived from an EMBL/GenBank/DDBJ whole genome shotgun (WGS) entry which is preliminary data.</text>
</comment>
<proteinExistence type="predicted"/>
<dbReference type="EMBL" id="VLKN01000001">
    <property type="protein sequence ID" value="TWI05954.1"/>
    <property type="molecule type" value="Genomic_DNA"/>
</dbReference>
<protein>
    <submittedName>
        <fullName evidence="3">Anti-sigma regulatory factor (Ser/Thr protein kinase)</fullName>
    </submittedName>
</protein>
<keyword evidence="4" id="KW-1185">Reference proteome</keyword>
<gene>
    <name evidence="3" type="ORF">IP90_00216</name>
</gene>
<dbReference type="GO" id="GO:0004674">
    <property type="term" value="F:protein serine/threonine kinase activity"/>
    <property type="evidence" value="ECO:0007669"/>
    <property type="project" value="UniProtKB-KW"/>
</dbReference>
<dbReference type="AlphaFoldDB" id="A0A562LEM1"/>
<feature type="domain" description="Histidine kinase/HSP90-like ATPase" evidence="2">
    <location>
        <begin position="7"/>
        <end position="132"/>
    </location>
</feature>
<reference evidence="3 4" key="1">
    <citation type="journal article" date="2015" name="Stand. Genomic Sci.">
        <title>Genomic Encyclopedia of Bacterial and Archaeal Type Strains, Phase III: the genomes of soil and plant-associated and newly described type strains.</title>
        <authorList>
            <person name="Whitman W.B."/>
            <person name="Woyke T."/>
            <person name="Klenk H.P."/>
            <person name="Zhou Y."/>
            <person name="Lilburn T.G."/>
            <person name="Beck B.J."/>
            <person name="De Vos P."/>
            <person name="Vandamme P."/>
            <person name="Eisen J.A."/>
            <person name="Garrity G."/>
            <person name="Hugenholtz P."/>
            <person name="Kyrpides N.C."/>
        </authorList>
    </citation>
    <scope>NUCLEOTIDE SEQUENCE [LARGE SCALE GENOMIC DNA]</scope>
    <source>
        <strain evidence="3 4">CGMCC 1.10821</strain>
    </source>
</reference>
<organism evidence="3 4">
    <name type="scientific">Luteimonas cucumeris</name>
    <dbReference type="NCBI Taxonomy" id="985012"/>
    <lineage>
        <taxon>Bacteria</taxon>
        <taxon>Pseudomonadati</taxon>
        <taxon>Pseudomonadota</taxon>
        <taxon>Gammaproteobacteria</taxon>
        <taxon>Lysobacterales</taxon>
        <taxon>Lysobacteraceae</taxon>
        <taxon>Luteimonas</taxon>
    </lineage>
</organism>
<dbReference type="PANTHER" id="PTHR35526:SF6">
    <property type="entry name" value="SLR1861 PROTEIN"/>
    <property type="match status" value="1"/>
</dbReference>
<dbReference type="SUPFAM" id="SSF55874">
    <property type="entry name" value="ATPase domain of HSP90 chaperone/DNA topoisomerase II/histidine kinase"/>
    <property type="match status" value="1"/>
</dbReference>
<dbReference type="RefSeq" id="WP_144897768.1">
    <property type="nucleotide sequence ID" value="NZ_VLKN01000001.1"/>
</dbReference>
<dbReference type="Proteomes" id="UP000315167">
    <property type="component" value="Unassembled WGS sequence"/>
</dbReference>
<name>A0A562LEM1_9GAMM</name>
<dbReference type="Pfam" id="PF13581">
    <property type="entry name" value="HATPase_c_2"/>
    <property type="match status" value="1"/>
</dbReference>
<keyword evidence="1" id="KW-0418">Kinase</keyword>
<keyword evidence="1" id="KW-0808">Transferase</keyword>
<dbReference type="CDD" id="cd16936">
    <property type="entry name" value="HATPase_RsbW-like"/>
    <property type="match status" value="1"/>
</dbReference>
<dbReference type="InterPro" id="IPR036890">
    <property type="entry name" value="HATPase_C_sf"/>
</dbReference>
<dbReference type="Gene3D" id="3.30.565.10">
    <property type="entry name" value="Histidine kinase-like ATPase, C-terminal domain"/>
    <property type="match status" value="1"/>
</dbReference>
<dbReference type="InterPro" id="IPR003594">
    <property type="entry name" value="HATPase_dom"/>
</dbReference>
<dbReference type="PANTHER" id="PTHR35526">
    <property type="entry name" value="ANTI-SIGMA-F FACTOR RSBW-RELATED"/>
    <property type="match status" value="1"/>
</dbReference>
<evidence type="ECO:0000313" key="3">
    <source>
        <dbReference type="EMBL" id="TWI05954.1"/>
    </source>
</evidence>
<evidence type="ECO:0000259" key="2">
    <source>
        <dbReference type="Pfam" id="PF13581"/>
    </source>
</evidence>
<evidence type="ECO:0000256" key="1">
    <source>
        <dbReference type="ARBA" id="ARBA00022527"/>
    </source>
</evidence>
<dbReference type="OrthoDB" id="9792240at2"/>